<accession>H8KL03</accession>
<dbReference type="EMBL" id="CP003349">
    <property type="protein sequence ID" value="AFD08820.1"/>
    <property type="molecule type" value="Genomic_DNA"/>
</dbReference>
<proteinExistence type="predicted"/>
<dbReference type="STRING" id="929556.Solca_3821"/>
<feature type="coiled-coil region" evidence="1">
    <location>
        <begin position="155"/>
        <end position="182"/>
    </location>
</feature>
<evidence type="ECO:0000313" key="3">
    <source>
        <dbReference type="EMBL" id="AFD08820.1"/>
    </source>
</evidence>
<dbReference type="SUPFAM" id="SSF55120">
    <property type="entry name" value="Pseudouridine synthase"/>
    <property type="match status" value="1"/>
</dbReference>
<feature type="domain" description="Pseudouridine synthase RsuA/RluA-like" evidence="2">
    <location>
        <begin position="377"/>
        <end position="524"/>
    </location>
</feature>
<keyword evidence="4" id="KW-1185">Reference proteome</keyword>
<dbReference type="GO" id="GO:0003723">
    <property type="term" value="F:RNA binding"/>
    <property type="evidence" value="ECO:0007669"/>
    <property type="project" value="InterPro"/>
</dbReference>
<dbReference type="Pfam" id="PF00849">
    <property type="entry name" value="PseudoU_synth_2"/>
    <property type="match status" value="1"/>
</dbReference>
<dbReference type="GO" id="GO:0000455">
    <property type="term" value="P:enzyme-directed rRNA pseudouridine synthesis"/>
    <property type="evidence" value="ECO:0007669"/>
    <property type="project" value="TreeGrafter"/>
</dbReference>
<sequence length="571" mass="65961">MNTEELVINKDIQLNENCFTLFKGSIHNYSLPQRFTFPFYYEPHPLCLLAAKELQQHLETQTDWEHNFGIEEGKTGLIIGKMFGVLVVQHENGQLGYLAAFSGKLAGQNHHAKFVPPVFDILTEDGFFRKEEEVINHINAKIGTLENDPKFFVLNELFQSELEQSVNQLEEHKRKIKEGKLARKIQREQPADSSEEQLTDLLESLRKESVREQYQLKELSRYWKNRLAEIQLEIDEHQSAIILLKEERKYMSASLQQKLFDQYSFLNQYGNEKNLCEIFEHTAEARPPAGAGECAAPKLLQYAFLHKLRPVAMAEFWWGQSPKSEIRIHGQFYPACRGKCEPILAHMLEGVEMDENPMLTNPAEGRDVEIVYEDEALVVVNKPAEFLSVPGKNVQDSVYERMRLKYPNATGPLIVHRLDMSTSGIMLVAKTKESHKVLQEQFIKRTIKKRYIALLDGVVESEEGFIDLPLRVDLDNRPHQLVCYEYGKPACTKWEVVERKNNKTKIHFYPITGRTHQLRVHAAHPMGLNSPIVGDDLYGNKGERLHLHAEWIEFKHPTSKEIMTIQVEAEF</sequence>
<dbReference type="InterPro" id="IPR020103">
    <property type="entry name" value="PsdUridine_synth_cat_dom_sf"/>
</dbReference>
<gene>
    <name evidence="3" type="ordered locus">Solca_3821</name>
</gene>
<dbReference type="InterPro" id="IPR050188">
    <property type="entry name" value="RluA_PseudoU_synthase"/>
</dbReference>
<dbReference type="PANTHER" id="PTHR21600:SF89">
    <property type="entry name" value="RIBOSOMAL LARGE SUBUNIT PSEUDOURIDINE SYNTHASE A"/>
    <property type="match status" value="1"/>
</dbReference>
<reference evidence="3" key="1">
    <citation type="submission" date="2012-02" db="EMBL/GenBank/DDBJ databases">
        <title>The complete genome of Solitalea canadensis DSM 3403.</title>
        <authorList>
            <consortium name="US DOE Joint Genome Institute (JGI-PGF)"/>
            <person name="Lucas S."/>
            <person name="Copeland A."/>
            <person name="Lapidus A."/>
            <person name="Glavina del Rio T."/>
            <person name="Dalin E."/>
            <person name="Tice H."/>
            <person name="Bruce D."/>
            <person name="Goodwin L."/>
            <person name="Pitluck S."/>
            <person name="Peters L."/>
            <person name="Ovchinnikova G."/>
            <person name="Lu M."/>
            <person name="Kyrpides N."/>
            <person name="Mavromatis K."/>
            <person name="Ivanova N."/>
            <person name="Brettin T."/>
            <person name="Detter J.C."/>
            <person name="Han C."/>
            <person name="Larimer F."/>
            <person name="Land M."/>
            <person name="Hauser L."/>
            <person name="Markowitz V."/>
            <person name="Cheng J.-F."/>
            <person name="Hugenholtz P."/>
            <person name="Woyke T."/>
            <person name="Wu D."/>
            <person name="Spring S."/>
            <person name="Schroeder M."/>
            <person name="Kopitz M."/>
            <person name="Brambilla E."/>
            <person name="Klenk H.-P."/>
            <person name="Eisen J.A."/>
        </authorList>
    </citation>
    <scope>NUCLEOTIDE SEQUENCE</scope>
    <source>
        <strain evidence="3">DSM 3403</strain>
    </source>
</reference>
<dbReference type="KEGG" id="scn:Solca_3821"/>
<dbReference type="GO" id="GO:0140098">
    <property type="term" value="F:catalytic activity, acting on RNA"/>
    <property type="evidence" value="ECO:0007669"/>
    <property type="project" value="UniProtKB-ARBA"/>
</dbReference>
<dbReference type="Gene3D" id="3.30.2350.10">
    <property type="entry name" value="Pseudouridine synthase"/>
    <property type="match status" value="1"/>
</dbReference>
<dbReference type="InterPro" id="IPR006145">
    <property type="entry name" value="PsdUridine_synth_RsuA/RluA"/>
</dbReference>
<dbReference type="InterPro" id="IPR006224">
    <property type="entry name" value="PsdUridine_synth_RluA-like_CS"/>
</dbReference>
<dbReference type="RefSeq" id="WP_014682043.1">
    <property type="nucleotide sequence ID" value="NC_017770.1"/>
</dbReference>
<dbReference type="eggNOG" id="COG0564">
    <property type="taxonomic scope" value="Bacteria"/>
</dbReference>
<dbReference type="HOGENOM" id="CLU_037416_0_0_10"/>
<dbReference type="AlphaFoldDB" id="H8KL03"/>
<dbReference type="PROSITE" id="PS01129">
    <property type="entry name" value="PSI_RLU"/>
    <property type="match status" value="1"/>
</dbReference>
<dbReference type="PANTHER" id="PTHR21600">
    <property type="entry name" value="MITOCHONDRIAL RNA PSEUDOURIDINE SYNTHASE"/>
    <property type="match status" value="1"/>
</dbReference>
<keyword evidence="1" id="KW-0175">Coiled coil</keyword>
<evidence type="ECO:0000256" key="1">
    <source>
        <dbReference type="SAM" id="Coils"/>
    </source>
</evidence>
<dbReference type="Proteomes" id="UP000007590">
    <property type="component" value="Chromosome"/>
</dbReference>
<organism evidence="3 4">
    <name type="scientific">Solitalea canadensis (strain ATCC 29591 / DSM 3403 / JCM 21819 / LMG 8368 / NBRC 15130 / NCIMB 12057 / USAM 9D)</name>
    <name type="common">Flexibacter canadensis</name>
    <dbReference type="NCBI Taxonomy" id="929556"/>
    <lineage>
        <taxon>Bacteria</taxon>
        <taxon>Pseudomonadati</taxon>
        <taxon>Bacteroidota</taxon>
        <taxon>Sphingobacteriia</taxon>
        <taxon>Sphingobacteriales</taxon>
        <taxon>Sphingobacteriaceae</taxon>
        <taxon>Solitalea</taxon>
    </lineage>
</organism>
<dbReference type="GO" id="GO:0009982">
    <property type="term" value="F:pseudouridine synthase activity"/>
    <property type="evidence" value="ECO:0007669"/>
    <property type="project" value="InterPro"/>
</dbReference>
<protein>
    <submittedName>
        <fullName evidence="3">23S RNA-specific pseudouridylate synthase</fullName>
    </submittedName>
</protein>
<evidence type="ECO:0000259" key="2">
    <source>
        <dbReference type="Pfam" id="PF00849"/>
    </source>
</evidence>
<dbReference type="CDD" id="cd02869">
    <property type="entry name" value="PseudoU_synth_RluA_like"/>
    <property type="match status" value="1"/>
</dbReference>
<evidence type="ECO:0000313" key="4">
    <source>
        <dbReference type="Proteomes" id="UP000007590"/>
    </source>
</evidence>
<name>H8KL03_SOLCM</name>